<accession>A0AA47FKK4</accession>
<feature type="domain" description="Peptidoglycan recognition protein family" evidence="5">
    <location>
        <begin position="359"/>
        <end position="511"/>
    </location>
</feature>
<name>A0AA47FKK4_ACTNA</name>
<dbReference type="PANTHER" id="PTHR11022:SF41">
    <property type="entry name" value="PEPTIDOGLYCAN-RECOGNITION PROTEIN LC-RELATED"/>
    <property type="match status" value="1"/>
</dbReference>
<dbReference type="EC" id="3.5.1.28" evidence="6"/>
<feature type="compositionally biased region" description="Low complexity" evidence="2">
    <location>
        <begin position="117"/>
        <end position="126"/>
    </location>
</feature>
<dbReference type="Pfam" id="PF01510">
    <property type="entry name" value="Amidase_2"/>
    <property type="match status" value="1"/>
</dbReference>
<dbReference type="SMART" id="SM00701">
    <property type="entry name" value="PGRP"/>
    <property type="match status" value="1"/>
</dbReference>
<dbReference type="GO" id="GO:0008270">
    <property type="term" value="F:zinc ion binding"/>
    <property type="evidence" value="ECO:0007669"/>
    <property type="project" value="InterPro"/>
</dbReference>
<feature type="compositionally biased region" description="Gly residues" evidence="2">
    <location>
        <begin position="289"/>
        <end position="298"/>
    </location>
</feature>
<evidence type="ECO:0000313" key="7">
    <source>
        <dbReference type="Proteomes" id="UP001163127"/>
    </source>
</evidence>
<comment type="similarity">
    <text evidence="1">Belongs to the N-acetylmuramoyl-L-alanine amidase 2 family.</text>
</comment>
<evidence type="ECO:0000256" key="2">
    <source>
        <dbReference type="SAM" id="MobiDB-lite"/>
    </source>
</evidence>
<dbReference type="InterPro" id="IPR006619">
    <property type="entry name" value="PGRP_domain_met/bac"/>
</dbReference>
<feature type="signal peptide" evidence="3">
    <location>
        <begin position="1"/>
        <end position="34"/>
    </location>
</feature>
<feature type="region of interest" description="Disordered" evidence="2">
    <location>
        <begin position="286"/>
        <end position="314"/>
    </location>
</feature>
<dbReference type="Gene3D" id="3.40.80.10">
    <property type="entry name" value="Peptidoglycan recognition protein-like"/>
    <property type="match status" value="1"/>
</dbReference>
<dbReference type="InterPro" id="IPR036505">
    <property type="entry name" value="Amidase/PGRP_sf"/>
</dbReference>
<sequence length="730" mass="73772">MKVPRPRVRTVYRAVGLAALAPLLLSGLVPVAVAAPEVGDPGGSGSSSGHGAGSAGQADSPAPVQILDLTTSGGQATDIAQSGLDDARPDAGKGASNDSRPDAGAGTSDDPPHGSEASTPSAKGASAPGGGNRVSALPALATGGRVPSVLPAATDPQADAALLTDPLQVDRFLVAGFTWAGGADLPEGVRIYLRVRENGTWSPWYLNEAADSGRDDRETTAGTGEFVTGGADAVQASVVGSSLPAGLKLVLVPSQPQGEEVLDSGDVSTTEAAPTPVVEEVAAWQPGSGRAGTSGSIGGPAVPSAPEPGTPLTASAVSTTTALSPSTVPATVSATVPAAVPVSVPAAVPIGTTANGLPVPVTTRAEWGANASYMSWDPDYESAGHVVVHHTAGTNNYSAGQSASIVRGIYYYHAVTLDWGDIGYNFLIDKYGTVFEGRSGSVAAPAGEMSVGAHARGVNTGTMGLSMMGDYSSVSPSDAQLSSVGRMAGWFLKRAGIADANGRAGLHVWTTERYQAGSTISMPRILGHRDVGYTTCPGNVGYSKLGTIRTIAQTQIDGGSESSTAPGAVTLRGAILTAWTAAGGERSKVGLPTTSEIASSKGGVYQRFEHGVAYWTRATGAQFVAEPVLSAWGGYWYEKGSMGYPRSGVVSGPGGSFRQSFEGGVAYWRSGGKASFVRGGILTAWTAAGGERSKVGLPVGYEVRQADGTVTQAFEKGQISVSPTGTATIR</sequence>
<dbReference type="PANTHER" id="PTHR11022">
    <property type="entry name" value="PEPTIDOGLYCAN RECOGNITION PROTEIN"/>
    <property type="match status" value="1"/>
</dbReference>
<feature type="domain" description="N-acetylmuramoyl-L-alanine amidase" evidence="4">
    <location>
        <begin position="375"/>
        <end position="538"/>
    </location>
</feature>
<dbReference type="SUPFAM" id="SSF55846">
    <property type="entry name" value="N-acetylmuramoyl-L-alanine amidase-like"/>
    <property type="match status" value="1"/>
</dbReference>
<feature type="chain" id="PRO_5041234468" evidence="3">
    <location>
        <begin position="35"/>
        <end position="730"/>
    </location>
</feature>
<evidence type="ECO:0000313" key="6">
    <source>
        <dbReference type="EMBL" id="WAL43648.1"/>
    </source>
</evidence>
<protein>
    <submittedName>
        <fullName evidence="6">N-acetylmuramoyl-L-alanine amidase</fullName>
        <ecNumber evidence="6">3.5.1.28</ecNumber>
    </submittedName>
</protein>
<dbReference type="GO" id="GO:0009253">
    <property type="term" value="P:peptidoglycan catabolic process"/>
    <property type="evidence" value="ECO:0007669"/>
    <property type="project" value="InterPro"/>
</dbReference>
<dbReference type="Pfam" id="PF08310">
    <property type="entry name" value="LGFP"/>
    <property type="match status" value="2"/>
</dbReference>
<dbReference type="AlphaFoldDB" id="A0AA47FKK4"/>
<dbReference type="RefSeq" id="WP_268399440.1">
    <property type="nucleotide sequence ID" value="NZ_CP113787.1"/>
</dbReference>
<dbReference type="CDD" id="cd06583">
    <property type="entry name" value="PGRP"/>
    <property type="match status" value="1"/>
</dbReference>
<dbReference type="InterPro" id="IPR015510">
    <property type="entry name" value="PGRP"/>
</dbReference>
<reference evidence="6" key="1">
    <citation type="submission" date="2022-11" db="EMBL/GenBank/DDBJ databases">
        <title>Dental biofilm bacteria. Genome sequencing and assembly.</title>
        <authorList>
            <person name="Robertsson C."/>
        </authorList>
    </citation>
    <scope>NUCLEOTIDE SEQUENCE</scope>
    <source>
        <strain evidence="6">CW</strain>
    </source>
</reference>
<dbReference type="InterPro" id="IPR002502">
    <property type="entry name" value="Amidase_domain"/>
</dbReference>
<evidence type="ECO:0000259" key="4">
    <source>
        <dbReference type="SMART" id="SM00644"/>
    </source>
</evidence>
<evidence type="ECO:0000259" key="5">
    <source>
        <dbReference type="SMART" id="SM00701"/>
    </source>
</evidence>
<keyword evidence="6" id="KW-0378">Hydrolase</keyword>
<proteinExistence type="inferred from homology"/>
<feature type="region of interest" description="Disordered" evidence="2">
    <location>
        <begin position="40"/>
        <end position="61"/>
    </location>
</feature>
<keyword evidence="3" id="KW-0732">Signal</keyword>
<feature type="region of interest" description="Disordered" evidence="2">
    <location>
        <begin position="76"/>
        <end position="137"/>
    </location>
</feature>
<evidence type="ECO:0000256" key="3">
    <source>
        <dbReference type="SAM" id="SignalP"/>
    </source>
</evidence>
<dbReference type="InterPro" id="IPR013207">
    <property type="entry name" value="LGFP"/>
</dbReference>
<evidence type="ECO:0000256" key="1">
    <source>
        <dbReference type="ARBA" id="ARBA00007553"/>
    </source>
</evidence>
<feature type="compositionally biased region" description="Gly residues" evidence="2">
    <location>
        <begin position="40"/>
        <end position="54"/>
    </location>
</feature>
<dbReference type="Proteomes" id="UP001163127">
    <property type="component" value="Chromosome"/>
</dbReference>
<dbReference type="GO" id="GO:0008745">
    <property type="term" value="F:N-acetylmuramoyl-L-alanine amidase activity"/>
    <property type="evidence" value="ECO:0007669"/>
    <property type="project" value="UniProtKB-EC"/>
</dbReference>
<dbReference type="SMART" id="SM00644">
    <property type="entry name" value="Ami_2"/>
    <property type="match status" value="1"/>
</dbReference>
<organism evidence="6 7">
    <name type="scientific">Actinomyces naeslundii</name>
    <dbReference type="NCBI Taxonomy" id="1655"/>
    <lineage>
        <taxon>Bacteria</taxon>
        <taxon>Bacillati</taxon>
        <taxon>Actinomycetota</taxon>
        <taxon>Actinomycetes</taxon>
        <taxon>Actinomycetales</taxon>
        <taxon>Actinomycetaceae</taxon>
        <taxon>Actinomyces</taxon>
    </lineage>
</organism>
<dbReference type="EMBL" id="CP113787">
    <property type="protein sequence ID" value="WAL43648.1"/>
    <property type="molecule type" value="Genomic_DNA"/>
</dbReference>
<gene>
    <name evidence="6" type="ORF">OFA60_03560</name>
</gene>